<evidence type="ECO:0000256" key="3">
    <source>
        <dbReference type="ARBA" id="ARBA00023125"/>
    </source>
</evidence>
<keyword evidence="4" id="KW-0804">Transcription</keyword>
<dbReference type="InterPro" id="IPR036390">
    <property type="entry name" value="WH_DNA-bd_sf"/>
</dbReference>
<dbReference type="InterPro" id="IPR005119">
    <property type="entry name" value="LysR_subst-bd"/>
</dbReference>
<evidence type="ECO:0000256" key="2">
    <source>
        <dbReference type="ARBA" id="ARBA00023015"/>
    </source>
</evidence>
<dbReference type="Pfam" id="PF03466">
    <property type="entry name" value="LysR_substrate"/>
    <property type="match status" value="1"/>
</dbReference>
<organism evidence="6 7">
    <name type="scientific">Cupriavidus lacunae</name>
    <dbReference type="NCBI Taxonomy" id="2666307"/>
    <lineage>
        <taxon>Bacteria</taxon>
        <taxon>Pseudomonadati</taxon>
        <taxon>Pseudomonadota</taxon>
        <taxon>Betaproteobacteria</taxon>
        <taxon>Burkholderiales</taxon>
        <taxon>Burkholderiaceae</taxon>
        <taxon>Cupriavidus</taxon>
    </lineage>
</organism>
<dbReference type="Gene3D" id="1.10.10.10">
    <property type="entry name" value="Winged helix-like DNA-binding domain superfamily/Winged helix DNA-binding domain"/>
    <property type="match status" value="1"/>
</dbReference>
<evidence type="ECO:0000259" key="5">
    <source>
        <dbReference type="PROSITE" id="PS50931"/>
    </source>
</evidence>
<proteinExistence type="inferred from homology"/>
<dbReference type="Proteomes" id="UP000255165">
    <property type="component" value="Unassembled WGS sequence"/>
</dbReference>
<dbReference type="InterPro" id="IPR036388">
    <property type="entry name" value="WH-like_DNA-bd_sf"/>
</dbReference>
<dbReference type="GO" id="GO:0043565">
    <property type="term" value="F:sequence-specific DNA binding"/>
    <property type="evidence" value="ECO:0007669"/>
    <property type="project" value="TreeGrafter"/>
</dbReference>
<name>A0A370NQP7_9BURK</name>
<dbReference type="FunFam" id="1.10.10.10:FF:000001">
    <property type="entry name" value="LysR family transcriptional regulator"/>
    <property type="match status" value="1"/>
</dbReference>
<feature type="domain" description="HTH lysR-type" evidence="5">
    <location>
        <begin position="1"/>
        <end position="60"/>
    </location>
</feature>
<comment type="caution">
    <text evidence="6">The sequence shown here is derived from an EMBL/GenBank/DDBJ whole genome shotgun (WGS) entry which is preliminary data.</text>
</comment>
<dbReference type="PANTHER" id="PTHR30537:SF3">
    <property type="entry name" value="TRANSCRIPTIONAL REGULATORY PROTEIN"/>
    <property type="match status" value="1"/>
</dbReference>
<dbReference type="InterPro" id="IPR058163">
    <property type="entry name" value="LysR-type_TF_proteobact-type"/>
</dbReference>
<sequence>MLNRLEMLRIFCVTAEAPSFKAAAARLSTSPQTITRAVKELEDLVGEPLFHRNTRSVRITAAGERLAERARQALSDVDGLFAQPAARAATELSGAVRITAPYTLGREHLLPALRQIALEHPGLMLDLRLSDQVADVVDEEIDIGVRLGMFRDQRFVARMTGRISFHVVATPELVARAGMPALPADLHGLPTTGLVAGSTRRPWPWYFAQGEQFIPRTPAFLTDDPQTELGAVLSGLGYGQLPDYLAGAYLRAGQLVSVLEKHTPQPWGLYVFRPRRAPVPKRVRLVFDALVAYFTDPDLFPGSGQGGGRRASGGA</sequence>
<dbReference type="PANTHER" id="PTHR30537">
    <property type="entry name" value="HTH-TYPE TRANSCRIPTIONAL REGULATOR"/>
    <property type="match status" value="1"/>
</dbReference>
<dbReference type="InterPro" id="IPR000847">
    <property type="entry name" value="LysR_HTH_N"/>
</dbReference>
<dbReference type="PROSITE" id="PS50931">
    <property type="entry name" value="HTH_LYSR"/>
    <property type="match status" value="1"/>
</dbReference>
<gene>
    <name evidence="6" type="ORF">DN412_23850</name>
</gene>
<protein>
    <submittedName>
        <fullName evidence="6">LysR family transcriptional regulator</fullName>
    </submittedName>
</protein>
<evidence type="ECO:0000313" key="7">
    <source>
        <dbReference type="Proteomes" id="UP000255165"/>
    </source>
</evidence>
<dbReference type="SUPFAM" id="SSF53850">
    <property type="entry name" value="Periplasmic binding protein-like II"/>
    <property type="match status" value="1"/>
</dbReference>
<accession>A0A370NQP7</accession>
<evidence type="ECO:0000256" key="4">
    <source>
        <dbReference type="ARBA" id="ARBA00023163"/>
    </source>
</evidence>
<dbReference type="GO" id="GO:0006351">
    <property type="term" value="P:DNA-templated transcription"/>
    <property type="evidence" value="ECO:0007669"/>
    <property type="project" value="TreeGrafter"/>
</dbReference>
<keyword evidence="7" id="KW-1185">Reference proteome</keyword>
<dbReference type="EMBL" id="QKWJ01000034">
    <property type="protein sequence ID" value="RDK07843.1"/>
    <property type="molecule type" value="Genomic_DNA"/>
</dbReference>
<evidence type="ECO:0000313" key="6">
    <source>
        <dbReference type="EMBL" id="RDK07843.1"/>
    </source>
</evidence>
<comment type="similarity">
    <text evidence="1">Belongs to the LysR transcriptional regulatory family.</text>
</comment>
<evidence type="ECO:0000256" key="1">
    <source>
        <dbReference type="ARBA" id="ARBA00009437"/>
    </source>
</evidence>
<dbReference type="AlphaFoldDB" id="A0A370NQP7"/>
<dbReference type="RefSeq" id="WP_115213843.1">
    <property type="nucleotide sequence ID" value="NZ_QKWJ01000034.1"/>
</dbReference>
<dbReference type="SUPFAM" id="SSF46785">
    <property type="entry name" value="Winged helix' DNA-binding domain"/>
    <property type="match status" value="1"/>
</dbReference>
<keyword evidence="3" id="KW-0238">DNA-binding</keyword>
<dbReference type="Pfam" id="PF00126">
    <property type="entry name" value="HTH_1"/>
    <property type="match status" value="1"/>
</dbReference>
<dbReference type="Gene3D" id="3.40.190.290">
    <property type="match status" value="1"/>
</dbReference>
<dbReference type="CDD" id="cd08422">
    <property type="entry name" value="PBP2_CrgA_like"/>
    <property type="match status" value="1"/>
</dbReference>
<dbReference type="GO" id="GO:0003700">
    <property type="term" value="F:DNA-binding transcription factor activity"/>
    <property type="evidence" value="ECO:0007669"/>
    <property type="project" value="InterPro"/>
</dbReference>
<keyword evidence="2" id="KW-0805">Transcription regulation</keyword>
<reference evidence="7" key="1">
    <citation type="submission" date="2018-06" db="EMBL/GenBank/DDBJ databases">
        <authorList>
            <person name="Feng T."/>
            <person name="Jeon C.O."/>
        </authorList>
    </citation>
    <scope>NUCLEOTIDE SEQUENCE [LARGE SCALE GENOMIC DNA]</scope>
    <source>
        <strain evidence="7">S23</strain>
    </source>
</reference>